<dbReference type="Gene3D" id="3.20.20.80">
    <property type="entry name" value="Glycosidases"/>
    <property type="match status" value="1"/>
</dbReference>
<dbReference type="PANTHER" id="PTHR12631">
    <property type="entry name" value="ALPHA-L-IDURONIDASE"/>
    <property type="match status" value="1"/>
</dbReference>
<evidence type="ECO:0000256" key="4">
    <source>
        <dbReference type="SAM" id="MobiDB-lite"/>
    </source>
</evidence>
<evidence type="ECO:0000256" key="1">
    <source>
        <dbReference type="ARBA" id="ARBA00008875"/>
    </source>
</evidence>
<sequence length="451" mass="49473">MKLNMGWGARLAAAITVVALATGCSAARSASPGQGTTEPKVTETAQPRARTEPPPVAANWPRWGLTHTQTSGNNGDDRLLRGASETLSRVPMLQNQHIMGFGVGNPEENPGEFNFEDLDSRMRLMDQSGGLPLITLCCAPDWMKGGPAGQTSWEKEHLEAAPEAKHFDDFAKLAATVAQRYDHVQYFMVWNELKGFWPDHSRPPDIEGYTEMYNKVYDAVKAVRPDAKIGGPYMGFHSVRSDGGNASSLAGPWGAVDQLVLDAFDYWNKNKKGADFIVVDGASPTDDHQLKPDAFGATQKFADVTRWLRDKTGNLPVWWSEFYFMPEDGSTDWPEQMRVAVQAVSMMEFARGGAATALYWNPQTKSGACKGCMWNPSDGGARGAGDLISNFVKWFPAGAELEEVAASDERVRVLAQAQQLVMVNTADEEVSATVDGKDVTLKPYETRWADR</sequence>
<dbReference type="Proteomes" id="UP000530928">
    <property type="component" value="Unassembled WGS sequence"/>
</dbReference>
<keyword evidence="2" id="KW-0378">Hydrolase</keyword>
<dbReference type="Pfam" id="PF01229">
    <property type="entry name" value="Glyco_hydro_39"/>
    <property type="match status" value="1"/>
</dbReference>
<keyword evidence="5" id="KW-0732">Signal</keyword>
<feature type="region of interest" description="Disordered" evidence="4">
    <location>
        <begin position="27"/>
        <end position="62"/>
    </location>
</feature>
<keyword evidence="3" id="KW-0326">Glycosidase</keyword>
<dbReference type="EMBL" id="JACDUR010000009">
    <property type="protein sequence ID" value="MBA2896884.1"/>
    <property type="molecule type" value="Genomic_DNA"/>
</dbReference>
<name>A0A7W0CT67_9ACTN</name>
<evidence type="ECO:0000256" key="5">
    <source>
        <dbReference type="SAM" id="SignalP"/>
    </source>
</evidence>
<comment type="similarity">
    <text evidence="1">Belongs to the glycosyl hydrolase 39 family.</text>
</comment>
<evidence type="ECO:0000256" key="2">
    <source>
        <dbReference type="ARBA" id="ARBA00022801"/>
    </source>
</evidence>
<organism evidence="7 8">
    <name type="scientific">Nonomuraea soli</name>
    <dbReference type="NCBI Taxonomy" id="1032476"/>
    <lineage>
        <taxon>Bacteria</taxon>
        <taxon>Bacillati</taxon>
        <taxon>Actinomycetota</taxon>
        <taxon>Actinomycetes</taxon>
        <taxon>Streptosporangiales</taxon>
        <taxon>Streptosporangiaceae</taxon>
        <taxon>Nonomuraea</taxon>
    </lineage>
</organism>
<protein>
    <recommendedName>
        <fullName evidence="6">Glycosyl hydrolases family 39 N-terminal catalytic domain-containing protein</fullName>
    </recommendedName>
</protein>
<dbReference type="RefSeq" id="WP_181615572.1">
    <property type="nucleotide sequence ID" value="NZ_BAABAM010000008.1"/>
</dbReference>
<reference evidence="7 8" key="1">
    <citation type="submission" date="2020-07" db="EMBL/GenBank/DDBJ databases">
        <title>Genomic Encyclopedia of Type Strains, Phase IV (KMG-IV): sequencing the most valuable type-strain genomes for metagenomic binning, comparative biology and taxonomic classification.</title>
        <authorList>
            <person name="Goeker M."/>
        </authorList>
    </citation>
    <scope>NUCLEOTIDE SEQUENCE [LARGE SCALE GENOMIC DNA]</scope>
    <source>
        <strain evidence="7 8">DSM 45533</strain>
    </source>
</reference>
<accession>A0A7W0CT67</accession>
<feature type="domain" description="Glycosyl hydrolases family 39 N-terminal catalytic" evidence="6">
    <location>
        <begin position="112"/>
        <end position="240"/>
    </location>
</feature>
<dbReference type="SUPFAM" id="SSF51445">
    <property type="entry name" value="(Trans)glycosidases"/>
    <property type="match status" value="1"/>
</dbReference>
<proteinExistence type="inferred from homology"/>
<feature type="signal peptide" evidence="5">
    <location>
        <begin position="1"/>
        <end position="26"/>
    </location>
</feature>
<dbReference type="PANTHER" id="PTHR12631:SF10">
    <property type="entry name" value="BETA-XYLOSIDASE-LIKE PROTEIN-RELATED"/>
    <property type="match status" value="1"/>
</dbReference>
<dbReference type="AlphaFoldDB" id="A0A7W0CT67"/>
<gene>
    <name evidence="7" type="ORF">HNR30_008275</name>
</gene>
<evidence type="ECO:0000259" key="6">
    <source>
        <dbReference type="Pfam" id="PF01229"/>
    </source>
</evidence>
<dbReference type="GO" id="GO:0004553">
    <property type="term" value="F:hydrolase activity, hydrolyzing O-glycosyl compounds"/>
    <property type="evidence" value="ECO:0007669"/>
    <property type="project" value="TreeGrafter"/>
</dbReference>
<feature type="compositionally biased region" description="Polar residues" evidence="4">
    <location>
        <begin position="31"/>
        <end position="45"/>
    </location>
</feature>
<dbReference type="PROSITE" id="PS51257">
    <property type="entry name" value="PROKAR_LIPOPROTEIN"/>
    <property type="match status" value="1"/>
</dbReference>
<comment type="caution">
    <text evidence="7">The sequence shown here is derived from an EMBL/GenBank/DDBJ whole genome shotgun (WGS) entry which is preliminary data.</text>
</comment>
<evidence type="ECO:0000313" key="8">
    <source>
        <dbReference type="Proteomes" id="UP000530928"/>
    </source>
</evidence>
<dbReference type="InterPro" id="IPR051923">
    <property type="entry name" value="Glycosyl_Hydrolase_39"/>
</dbReference>
<dbReference type="InterPro" id="IPR017853">
    <property type="entry name" value="GH"/>
</dbReference>
<keyword evidence="8" id="KW-1185">Reference proteome</keyword>
<dbReference type="InterPro" id="IPR049166">
    <property type="entry name" value="GH39_cat"/>
</dbReference>
<feature type="chain" id="PRO_5030824379" description="Glycosyl hydrolases family 39 N-terminal catalytic domain-containing protein" evidence="5">
    <location>
        <begin position="27"/>
        <end position="451"/>
    </location>
</feature>
<evidence type="ECO:0000313" key="7">
    <source>
        <dbReference type="EMBL" id="MBA2896884.1"/>
    </source>
</evidence>
<evidence type="ECO:0000256" key="3">
    <source>
        <dbReference type="ARBA" id="ARBA00023295"/>
    </source>
</evidence>